<dbReference type="Pfam" id="PF01554">
    <property type="entry name" value="MatE"/>
    <property type="match status" value="2"/>
</dbReference>
<feature type="transmembrane region" description="Helical" evidence="7">
    <location>
        <begin position="425"/>
        <end position="446"/>
    </location>
</feature>
<dbReference type="InterPro" id="IPR048279">
    <property type="entry name" value="MdtK-like"/>
</dbReference>
<evidence type="ECO:0000256" key="7">
    <source>
        <dbReference type="SAM" id="Phobius"/>
    </source>
</evidence>
<accession>A0A2V2F2P0</accession>
<evidence type="ECO:0000256" key="6">
    <source>
        <dbReference type="ARBA" id="ARBA00023136"/>
    </source>
</evidence>
<keyword evidence="2" id="KW-0813">Transport</keyword>
<evidence type="ECO:0000256" key="1">
    <source>
        <dbReference type="ARBA" id="ARBA00004651"/>
    </source>
</evidence>
<name>A0A2V2F2P0_9FIRM</name>
<dbReference type="GO" id="GO:0015297">
    <property type="term" value="F:antiporter activity"/>
    <property type="evidence" value="ECO:0007669"/>
    <property type="project" value="InterPro"/>
</dbReference>
<feature type="transmembrane region" description="Helical" evidence="7">
    <location>
        <begin position="69"/>
        <end position="89"/>
    </location>
</feature>
<keyword evidence="5 7" id="KW-1133">Transmembrane helix</keyword>
<dbReference type="AlphaFoldDB" id="A0A2V2F2P0"/>
<sequence>MEAVLKKDKVGINLTEGKILKTLLIFAIPIILTNLIQQFYSMVDLMIIGKYMGSEGTVGVSTGGELADMLMPIANAFAMAGQIYIAQLVGAKDEKRVKETIGTLLTLMMLVAIVCAVFGVFFHTDILRLLNCPSEAWEQAASYMIITALGVPFIFGYNAVCGVLRGMGESKRPLYFIMIAATVNIVMDILLVAVFRMEAAGTAIATILSQFGSFAAAFYYLYKHKEQFDFELKLSYFKMKWEPLKLILILGIPQMVRSSFVRFSMLWVNSNVNSYGLVISATNAVGNKINKFLEVFVSGVNTASGAAIGQNLGAKKIDRASKITWVTLACCLVLASVCAGIALFAPKALFAIFTPDQAVIDEGVIYMKIMIMHFFMSAITGTFQAMVTGCGFVSLGFLIGILDGVVCRIGFSLLFVNVFNQGAYGYWWGTAFARTLPGLLCFAYFMSGKWKTRKLLSDK</sequence>
<evidence type="ECO:0000256" key="4">
    <source>
        <dbReference type="ARBA" id="ARBA00022692"/>
    </source>
</evidence>
<gene>
    <name evidence="8" type="ORF">DES51_10737</name>
</gene>
<keyword evidence="9" id="KW-1185">Reference proteome</keyword>
<feature type="transmembrane region" description="Helical" evidence="7">
    <location>
        <begin position="323"/>
        <end position="345"/>
    </location>
</feature>
<dbReference type="PIRSF" id="PIRSF006603">
    <property type="entry name" value="DinF"/>
    <property type="match status" value="1"/>
</dbReference>
<keyword evidence="4 7" id="KW-0812">Transmembrane</keyword>
<feature type="transmembrane region" description="Helical" evidence="7">
    <location>
        <begin position="201"/>
        <end position="222"/>
    </location>
</feature>
<feature type="transmembrane region" description="Helical" evidence="7">
    <location>
        <begin position="395"/>
        <end position="419"/>
    </location>
</feature>
<comment type="subcellular location">
    <subcellularLocation>
        <location evidence="1">Cell membrane</location>
        <topology evidence="1">Multi-pass membrane protein</topology>
    </subcellularLocation>
</comment>
<dbReference type="RefSeq" id="WP_022939294.1">
    <property type="nucleotide sequence ID" value="NZ_CABKRQ010000008.1"/>
</dbReference>
<feature type="transmembrane region" description="Helical" evidence="7">
    <location>
        <begin position="101"/>
        <end position="122"/>
    </location>
</feature>
<protein>
    <submittedName>
        <fullName evidence="8">Putative MATE family efflux protein</fullName>
    </submittedName>
</protein>
<dbReference type="PANTHER" id="PTHR43549:SF3">
    <property type="entry name" value="MULTIDRUG RESISTANCE PROTEIN YPNP-RELATED"/>
    <property type="match status" value="1"/>
</dbReference>
<dbReference type="GeneID" id="94441753"/>
<dbReference type="NCBIfam" id="TIGR00797">
    <property type="entry name" value="matE"/>
    <property type="match status" value="1"/>
</dbReference>
<proteinExistence type="predicted"/>
<dbReference type="GO" id="GO:0042910">
    <property type="term" value="F:xenobiotic transmembrane transporter activity"/>
    <property type="evidence" value="ECO:0007669"/>
    <property type="project" value="InterPro"/>
</dbReference>
<dbReference type="Proteomes" id="UP000247612">
    <property type="component" value="Unassembled WGS sequence"/>
</dbReference>
<evidence type="ECO:0000256" key="2">
    <source>
        <dbReference type="ARBA" id="ARBA00022448"/>
    </source>
</evidence>
<organism evidence="8 9">
    <name type="scientific">Dielma fastidiosa</name>
    <dbReference type="NCBI Taxonomy" id="1034346"/>
    <lineage>
        <taxon>Bacteria</taxon>
        <taxon>Bacillati</taxon>
        <taxon>Bacillota</taxon>
        <taxon>Erysipelotrichia</taxon>
        <taxon>Erysipelotrichales</taxon>
        <taxon>Erysipelotrichaceae</taxon>
        <taxon>Dielma</taxon>
    </lineage>
</organism>
<dbReference type="InterPro" id="IPR052031">
    <property type="entry name" value="Membrane_Transporter-Flippase"/>
</dbReference>
<evidence type="ECO:0000313" key="9">
    <source>
        <dbReference type="Proteomes" id="UP000247612"/>
    </source>
</evidence>
<keyword evidence="3" id="KW-1003">Cell membrane</keyword>
<feature type="transmembrane region" description="Helical" evidence="7">
    <location>
        <begin position="142"/>
        <end position="164"/>
    </location>
</feature>
<reference evidence="8 9" key="1">
    <citation type="submission" date="2018-05" db="EMBL/GenBank/DDBJ databases">
        <title>Genomic Encyclopedia of Type Strains, Phase IV (KMG-IV): sequencing the most valuable type-strain genomes for metagenomic binning, comparative biology and taxonomic classification.</title>
        <authorList>
            <person name="Goeker M."/>
        </authorList>
    </citation>
    <scope>NUCLEOTIDE SEQUENCE [LARGE SCALE GENOMIC DNA]</scope>
    <source>
        <strain evidence="8 9">JC118</strain>
    </source>
</reference>
<dbReference type="OrthoDB" id="9776324at2"/>
<keyword evidence="6 7" id="KW-0472">Membrane</keyword>
<dbReference type="EMBL" id="QJKH01000007">
    <property type="protein sequence ID" value="PXX78496.1"/>
    <property type="molecule type" value="Genomic_DNA"/>
</dbReference>
<dbReference type="PANTHER" id="PTHR43549">
    <property type="entry name" value="MULTIDRUG RESISTANCE PROTEIN YPNP-RELATED"/>
    <property type="match status" value="1"/>
</dbReference>
<evidence type="ECO:0000256" key="5">
    <source>
        <dbReference type="ARBA" id="ARBA00022989"/>
    </source>
</evidence>
<evidence type="ECO:0000256" key="3">
    <source>
        <dbReference type="ARBA" id="ARBA00022475"/>
    </source>
</evidence>
<dbReference type="GO" id="GO:0005886">
    <property type="term" value="C:plasma membrane"/>
    <property type="evidence" value="ECO:0007669"/>
    <property type="project" value="UniProtKB-SubCell"/>
</dbReference>
<dbReference type="CDD" id="cd13138">
    <property type="entry name" value="MATE_yoeA_like"/>
    <property type="match status" value="1"/>
</dbReference>
<dbReference type="InterPro" id="IPR002528">
    <property type="entry name" value="MATE_fam"/>
</dbReference>
<feature type="transmembrane region" description="Helical" evidence="7">
    <location>
        <begin position="176"/>
        <end position="195"/>
    </location>
</feature>
<dbReference type="STRING" id="1034346.GCA_000313565_03016"/>
<evidence type="ECO:0000313" key="8">
    <source>
        <dbReference type="EMBL" id="PXX78496.1"/>
    </source>
</evidence>
<feature type="transmembrane region" description="Helical" evidence="7">
    <location>
        <begin position="20"/>
        <end position="40"/>
    </location>
</feature>
<feature type="transmembrane region" description="Helical" evidence="7">
    <location>
        <begin position="365"/>
        <end position="383"/>
    </location>
</feature>
<comment type="caution">
    <text evidence="8">The sequence shown here is derived from an EMBL/GenBank/DDBJ whole genome shotgun (WGS) entry which is preliminary data.</text>
</comment>